<dbReference type="HOGENOM" id="CLU_724192_0_0_1"/>
<dbReference type="GeneID" id="20209030"/>
<dbReference type="InterPro" id="IPR036047">
    <property type="entry name" value="F-box-like_dom_sf"/>
</dbReference>
<reference evidence="3" key="3">
    <citation type="submission" date="2015-06" db="UniProtKB">
        <authorList>
            <consortium name="EnsemblMetazoa"/>
        </authorList>
    </citation>
    <scope>IDENTIFICATION</scope>
</reference>
<gene>
    <name evidence="3" type="primary">20209030</name>
    <name evidence="2" type="ORF">HELRODRAFT_183433</name>
</gene>
<dbReference type="EnsemblMetazoa" id="HelroT183433">
    <property type="protein sequence ID" value="HelroP183433"/>
    <property type="gene ID" value="HelroG183433"/>
</dbReference>
<accession>T1FJN1</accession>
<dbReference type="InterPro" id="IPR001810">
    <property type="entry name" value="F-box_dom"/>
</dbReference>
<dbReference type="CTD" id="20209030"/>
<evidence type="ECO:0000259" key="1">
    <source>
        <dbReference type="Pfam" id="PF00646"/>
    </source>
</evidence>
<dbReference type="InParanoid" id="T1FJN1"/>
<dbReference type="EMBL" id="AMQM01008774">
    <property type="status" value="NOT_ANNOTATED_CDS"/>
    <property type="molecule type" value="Genomic_DNA"/>
</dbReference>
<organism evidence="3 4">
    <name type="scientific">Helobdella robusta</name>
    <name type="common">Californian leech</name>
    <dbReference type="NCBI Taxonomy" id="6412"/>
    <lineage>
        <taxon>Eukaryota</taxon>
        <taxon>Metazoa</taxon>
        <taxon>Spiralia</taxon>
        <taxon>Lophotrochozoa</taxon>
        <taxon>Annelida</taxon>
        <taxon>Clitellata</taxon>
        <taxon>Hirudinea</taxon>
        <taxon>Rhynchobdellida</taxon>
        <taxon>Glossiphoniidae</taxon>
        <taxon>Helobdella</taxon>
    </lineage>
</organism>
<protein>
    <recommendedName>
        <fullName evidence="1">F-box domain-containing protein</fullName>
    </recommendedName>
</protein>
<dbReference type="SUPFAM" id="SSF81383">
    <property type="entry name" value="F-box domain"/>
    <property type="match status" value="1"/>
</dbReference>
<evidence type="ECO:0000313" key="2">
    <source>
        <dbReference type="EMBL" id="ESO11192.1"/>
    </source>
</evidence>
<evidence type="ECO:0000313" key="3">
    <source>
        <dbReference type="EnsemblMetazoa" id="HelroP183433"/>
    </source>
</evidence>
<dbReference type="InterPro" id="IPR047147">
    <property type="entry name" value="FBX5_43"/>
</dbReference>
<dbReference type="STRING" id="6412.T1FJN1"/>
<name>T1FJN1_HELRO</name>
<dbReference type="AlphaFoldDB" id="T1FJN1"/>
<dbReference type="PANTHER" id="PTHR15493">
    <property type="entry name" value="F-BOX ONLY PROTEIN 5 AND 43"/>
    <property type="match status" value="1"/>
</dbReference>
<proteinExistence type="predicted"/>
<dbReference type="GO" id="GO:0007088">
    <property type="term" value="P:regulation of mitotic nuclear division"/>
    <property type="evidence" value="ECO:0000318"/>
    <property type="project" value="GO_Central"/>
</dbReference>
<dbReference type="Pfam" id="PF00646">
    <property type="entry name" value="F-box"/>
    <property type="match status" value="1"/>
</dbReference>
<keyword evidence="4" id="KW-1185">Reference proteome</keyword>
<dbReference type="EMBL" id="KB095847">
    <property type="protein sequence ID" value="ESO11192.1"/>
    <property type="molecule type" value="Genomic_DNA"/>
</dbReference>
<evidence type="ECO:0000313" key="4">
    <source>
        <dbReference type="Proteomes" id="UP000015101"/>
    </source>
</evidence>
<dbReference type="RefSeq" id="XP_009010715.1">
    <property type="nucleotide sequence ID" value="XM_009012467.1"/>
</dbReference>
<dbReference type="GO" id="GO:0005634">
    <property type="term" value="C:nucleus"/>
    <property type="evidence" value="ECO:0000318"/>
    <property type="project" value="GO_Central"/>
</dbReference>
<reference evidence="2 4" key="2">
    <citation type="journal article" date="2013" name="Nature">
        <title>Insights into bilaterian evolution from three spiralian genomes.</title>
        <authorList>
            <person name="Simakov O."/>
            <person name="Marletaz F."/>
            <person name="Cho S.J."/>
            <person name="Edsinger-Gonzales E."/>
            <person name="Havlak P."/>
            <person name="Hellsten U."/>
            <person name="Kuo D.H."/>
            <person name="Larsson T."/>
            <person name="Lv J."/>
            <person name="Arendt D."/>
            <person name="Savage R."/>
            <person name="Osoegawa K."/>
            <person name="de Jong P."/>
            <person name="Grimwood J."/>
            <person name="Chapman J.A."/>
            <person name="Shapiro H."/>
            <person name="Aerts A."/>
            <person name="Otillar R.P."/>
            <person name="Terry A.Y."/>
            <person name="Boore J.L."/>
            <person name="Grigoriev I.V."/>
            <person name="Lindberg D.R."/>
            <person name="Seaver E.C."/>
            <person name="Weisblat D.A."/>
            <person name="Putnam N.H."/>
            <person name="Rokhsar D.S."/>
        </authorList>
    </citation>
    <scope>NUCLEOTIDE SEQUENCE</scope>
</reference>
<dbReference type="PANTHER" id="PTHR15493:SF9">
    <property type="entry name" value="GH14043P"/>
    <property type="match status" value="1"/>
</dbReference>
<dbReference type="CDD" id="cd22086">
    <property type="entry name" value="F-box_EMI"/>
    <property type="match status" value="1"/>
</dbReference>
<dbReference type="OrthoDB" id="9984940at2759"/>
<feature type="domain" description="F-box" evidence="1">
    <location>
        <begin position="274"/>
        <end position="301"/>
    </location>
</feature>
<dbReference type="KEGG" id="hro:HELRODRAFT_183433"/>
<dbReference type="GO" id="GO:0045835">
    <property type="term" value="P:negative regulation of meiotic nuclear division"/>
    <property type="evidence" value="ECO:0000318"/>
    <property type="project" value="GO_Central"/>
</dbReference>
<dbReference type="Proteomes" id="UP000015101">
    <property type="component" value="Unassembled WGS sequence"/>
</dbReference>
<dbReference type="EMBL" id="AMQM01008773">
    <property type="status" value="NOT_ANNOTATED_CDS"/>
    <property type="molecule type" value="Genomic_DNA"/>
</dbReference>
<sequence length="382" mass="43666">MEKWSEKEAESENKKTIVNRLRCQNQRQHPLLSKPRKSFESFNTQKISQYLNENIFNNESNNRKNTNISCNIQSNNNFNTFSNKTFSCVDFKRSYTFDTPSFLHRQLKDQSFFYNSDDSNGSWVTSTSCSDENISGIVHDPSHDCRNKYVDTMASGSKSKSDELMSACDNVMSLSVTSSYSQQQLPDYSNVTFSCNNTTTSINNNNNVSIVSPQKPEHIPTKHSKTDSLTFDAKLKKFLRDNAPPCLENLIGRKMGLTYYDIIEGLFVKGAHVLLGKIMSHLSDEDLVRFTQVSRLWKNVLECDLKCRTRRRHFVAVLKKKLLKAGKENLIQHDPTRALMRIQQQQQNQALTDQPKRKAMSDRHEAFVAVSGFTSASALNLP</sequence>
<reference evidence="4" key="1">
    <citation type="submission" date="2012-12" db="EMBL/GenBank/DDBJ databases">
        <authorList>
            <person name="Hellsten U."/>
            <person name="Grimwood J."/>
            <person name="Chapman J.A."/>
            <person name="Shapiro H."/>
            <person name="Aerts A."/>
            <person name="Otillar R.P."/>
            <person name="Terry A.Y."/>
            <person name="Boore J.L."/>
            <person name="Simakov O."/>
            <person name="Marletaz F."/>
            <person name="Cho S.-J."/>
            <person name="Edsinger-Gonzales E."/>
            <person name="Havlak P."/>
            <person name="Kuo D.-H."/>
            <person name="Larsson T."/>
            <person name="Lv J."/>
            <person name="Arendt D."/>
            <person name="Savage R."/>
            <person name="Osoegawa K."/>
            <person name="de Jong P."/>
            <person name="Lindberg D.R."/>
            <person name="Seaver E.C."/>
            <person name="Weisblat D.A."/>
            <person name="Putnam N.H."/>
            <person name="Grigoriev I.V."/>
            <person name="Rokhsar D.S."/>
        </authorList>
    </citation>
    <scope>NUCLEOTIDE SEQUENCE</scope>
</reference>